<dbReference type="SMART" id="SM01312">
    <property type="entry name" value="RTC4"/>
    <property type="match status" value="1"/>
</dbReference>
<reference evidence="10 11" key="1">
    <citation type="submission" date="2016-07" db="EMBL/GenBank/DDBJ databases">
        <title>Draft genome of the white-rot fungus Obba rivulosa 3A-2.</title>
        <authorList>
            <consortium name="DOE Joint Genome Institute"/>
            <person name="Miettinen O."/>
            <person name="Riley R."/>
            <person name="Acob R."/>
            <person name="Barry K."/>
            <person name="Cullen D."/>
            <person name="De Vries R."/>
            <person name="Hainaut M."/>
            <person name="Hatakka A."/>
            <person name="Henrissat B."/>
            <person name="Hilden K."/>
            <person name="Kuo R."/>
            <person name="Labutti K."/>
            <person name="Lipzen A."/>
            <person name="Makela M.R."/>
            <person name="Sandor L."/>
            <person name="Spatafora J.W."/>
            <person name="Grigoriev I.V."/>
            <person name="Hibbett D.S."/>
        </authorList>
    </citation>
    <scope>NUCLEOTIDE SEQUENCE [LARGE SCALE GENOMIC DNA]</scope>
    <source>
        <strain evidence="10 11">3A-2</strain>
    </source>
</reference>
<evidence type="ECO:0000313" key="10">
    <source>
        <dbReference type="EMBL" id="OCH96355.1"/>
    </source>
</evidence>
<dbReference type="AlphaFoldDB" id="A0A8E2DV01"/>
<dbReference type="Pfam" id="PF14474">
    <property type="entry name" value="RTC4"/>
    <property type="match status" value="1"/>
</dbReference>
<comment type="subcellular location">
    <subcellularLocation>
        <location evidence="3">Cytoplasm</location>
    </subcellularLocation>
    <subcellularLocation>
        <location evidence="2">Nucleus</location>
    </subcellularLocation>
</comment>
<feature type="region of interest" description="Disordered" evidence="8">
    <location>
        <begin position="813"/>
        <end position="1082"/>
    </location>
</feature>
<evidence type="ECO:0000256" key="5">
    <source>
        <dbReference type="ARBA" id="ARBA00015162"/>
    </source>
</evidence>
<evidence type="ECO:0000256" key="2">
    <source>
        <dbReference type="ARBA" id="ARBA00004123"/>
    </source>
</evidence>
<gene>
    <name evidence="10" type="ORF">OBBRIDRAFT_787434</name>
</gene>
<evidence type="ECO:0000259" key="9">
    <source>
        <dbReference type="SMART" id="SM01312"/>
    </source>
</evidence>
<feature type="compositionally biased region" description="Polar residues" evidence="8">
    <location>
        <begin position="177"/>
        <end position="201"/>
    </location>
</feature>
<evidence type="ECO:0000256" key="1">
    <source>
        <dbReference type="ARBA" id="ARBA00002738"/>
    </source>
</evidence>
<dbReference type="EMBL" id="KV722331">
    <property type="protein sequence ID" value="OCH96355.1"/>
    <property type="molecule type" value="Genomic_DNA"/>
</dbReference>
<feature type="region of interest" description="Disordered" evidence="8">
    <location>
        <begin position="1"/>
        <end position="505"/>
    </location>
</feature>
<dbReference type="PANTHER" id="PTHR41391:SF1">
    <property type="entry name" value="RESTRICTION OF TELOMERE CAPPING PROTEIN 4"/>
    <property type="match status" value="1"/>
</dbReference>
<keyword evidence="7" id="KW-0539">Nucleus</keyword>
<keyword evidence="6" id="KW-0963">Cytoplasm</keyword>
<feature type="compositionally biased region" description="Basic and acidic residues" evidence="8">
    <location>
        <begin position="375"/>
        <end position="393"/>
    </location>
</feature>
<feature type="compositionally biased region" description="Low complexity" evidence="8">
    <location>
        <begin position="48"/>
        <end position="62"/>
    </location>
</feature>
<dbReference type="PANTHER" id="PTHR41391">
    <property type="entry name" value="RESTRICTION OF TELOMERE CAPPING PROTEIN 4"/>
    <property type="match status" value="1"/>
</dbReference>
<accession>A0A8E2DV01</accession>
<keyword evidence="11" id="KW-1185">Reference proteome</keyword>
<feature type="compositionally biased region" description="Low complexity" evidence="8">
    <location>
        <begin position="86"/>
        <end position="98"/>
    </location>
</feature>
<feature type="compositionally biased region" description="Low complexity" evidence="8">
    <location>
        <begin position="1070"/>
        <end position="1082"/>
    </location>
</feature>
<protein>
    <recommendedName>
        <fullName evidence="5">Restriction of telomere capping protein 4</fullName>
    </recommendedName>
</protein>
<sequence>MESMLASFKRNGTDIYTDTSAEVRSQQRPTRRGQAFEDLGSSFGVTGPQKSSQPSSSQNSKYSIRHIRRQYQDVSDDEIDCFSQTSSHRSSRSPSRGPPRQKSHGTSKAPEVNDATVPPSRNPWEQGYQQSSLKGLKFKKTKDTVNQLGSVIEVDESPKRASNPGEQNGIARRRSSPARSNGAGPSSRPQPKPTCSSTWNANKERALATSVRHVAKDRSGAPAYSQAPAIAKKARSVSPVDLSSDDEKVEESTPRPAKKGRPQPRPVATESRMKDAIEARSARSGVAADARGDKKGKGRETSRAARTPKPQPFPLSPPKRSQDSQHTTNGKGTARNADSCHIDTFSPLSGNVEKVDHCPIDALSPPRTKVKGKAKNADDDPFSKLSPLREHAQPTKGKLKKHREPQAFPLLSPLSSQKARAGIDLATKSSRSQGNKAGQKSGGRAKITSSEDGSDDSDKSSARSSPLPAKLRPFPMETQVLASIGRSPPKRTSSSSDDELDVRHNKRRREDNGDWMAELLRSDDIFDAEDDSLFLDPTVDPNTLCPWCDERLPPVPTPYLVDLMKIARSKSSRDSRLSNPLGLRAPLTAYTNVCQRHRFESIQVPRAQRKGWPTEIAWDRLPARVEAQRERLQAIVDDVDEQFLPGAVQAAASDDALESRPRKGSEFWQYVRKSVKEHGSKKAAGVREQLGSFSRTQPGYYGELGYVIINQAIYDMFPPSSFDPDAVLPLTPTNFIQLILVPEAAVSLIMEDMHQTRAEAVVTLQESAEYGVAMFPDDHTEGSTAIEAGEQIVMDRALARRKVLEVEERLEEEMFKAQENSSQQAKQKRKPRPRPVEKGAATGSEADYASEPKLRTRQASRRLMGSQVTESSSDEDDNGGTSDDYIPGAAQKRKRKNKPSTSSAKAGSKAPRSTVPSDSETVVQEKPRPKPRPVFREAKSSQSQGKETGKEKENAPSASESDSGSPDVWRMPPSNQQARARQVNHDDATPRPVKTSRSSSITSTTAAVGTGRKALLPLQAARERSARMQARTDDRKARDTWSYRPRDELNSSDRDSGLKKAQSSTRTEDSSWLLSDPPSSSQ</sequence>
<feature type="compositionally biased region" description="Basic and acidic residues" evidence="8">
    <location>
        <begin position="1021"/>
        <end position="1058"/>
    </location>
</feature>
<dbReference type="InterPro" id="IPR039024">
    <property type="entry name" value="RTC4"/>
</dbReference>
<evidence type="ECO:0000256" key="3">
    <source>
        <dbReference type="ARBA" id="ARBA00004496"/>
    </source>
</evidence>
<feature type="compositionally biased region" description="Basic and acidic residues" evidence="8">
    <location>
        <begin position="290"/>
        <end position="303"/>
    </location>
</feature>
<evidence type="ECO:0000256" key="6">
    <source>
        <dbReference type="ARBA" id="ARBA00022490"/>
    </source>
</evidence>
<feature type="compositionally biased region" description="Basic and acidic residues" evidence="8">
    <location>
        <begin position="271"/>
        <end position="281"/>
    </location>
</feature>
<evidence type="ECO:0000313" key="11">
    <source>
        <dbReference type="Proteomes" id="UP000250043"/>
    </source>
</evidence>
<dbReference type="Proteomes" id="UP000250043">
    <property type="component" value="Unassembled WGS sequence"/>
</dbReference>
<evidence type="ECO:0000256" key="7">
    <source>
        <dbReference type="ARBA" id="ARBA00023242"/>
    </source>
</evidence>
<feature type="compositionally biased region" description="Polar residues" evidence="8">
    <location>
        <begin position="14"/>
        <end position="28"/>
    </location>
</feature>
<name>A0A8E2DV01_9APHY</name>
<comment type="function">
    <text evidence="1">May be involved in a process influencing telomere capping.</text>
</comment>
<evidence type="ECO:0000256" key="8">
    <source>
        <dbReference type="SAM" id="MobiDB-lite"/>
    </source>
</evidence>
<feature type="compositionally biased region" description="Basic and acidic residues" evidence="8">
    <location>
        <begin position="923"/>
        <end position="939"/>
    </location>
</feature>
<dbReference type="InterPro" id="IPR028094">
    <property type="entry name" value="RTC4_C"/>
</dbReference>
<dbReference type="GO" id="GO:0005737">
    <property type="term" value="C:cytoplasm"/>
    <property type="evidence" value="ECO:0007669"/>
    <property type="project" value="UniProtKB-SubCell"/>
</dbReference>
<dbReference type="OrthoDB" id="128308at2759"/>
<proteinExistence type="inferred from homology"/>
<feature type="compositionally biased region" description="Polar residues" evidence="8">
    <location>
        <begin position="427"/>
        <end position="438"/>
    </location>
</feature>
<feature type="compositionally biased region" description="Low complexity" evidence="8">
    <location>
        <begin position="995"/>
        <end position="1005"/>
    </location>
</feature>
<organism evidence="10 11">
    <name type="scientific">Obba rivulosa</name>
    <dbReference type="NCBI Taxonomy" id="1052685"/>
    <lineage>
        <taxon>Eukaryota</taxon>
        <taxon>Fungi</taxon>
        <taxon>Dikarya</taxon>
        <taxon>Basidiomycota</taxon>
        <taxon>Agaricomycotina</taxon>
        <taxon>Agaricomycetes</taxon>
        <taxon>Polyporales</taxon>
        <taxon>Gelatoporiaceae</taxon>
        <taxon>Obba</taxon>
    </lineage>
</organism>
<dbReference type="GO" id="GO:0005634">
    <property type="term" value="C:nucleus"/>
    <property type="evidence" value="ECO:0007669"/>
    <property type="project" value="UniProtKB-SubCell"/>
</dbReference>
<feature type="domain" description="Restriction of telomere capping protein 4 C-terminal" evidence="9">
    <location>
        <begin position="635"/>
        <end position="777"/>
    </location>
</feature>
<comment type="similarity">
    <text evidence="4">Belongs to the RTC4 family.</text>
</comment>
<evidence type="ECO:0000256" key="4">
    <source>
        <dbReference type="ARBA" id="ARBA00009461"/>
    </source>
</evidence>